<keyword evidence="2" id="KW-1185">Reference proteome</keyword>
<protein>
    <submittedName>
        <fullName evidence="1">Uncharacterized protein</fullName>
    </submittedName>
</protein>
<evidence type="ECO:0000313" key="1">
    <source>
        <dbReference type="EMBL" id="KAG6736912.1"/>
    </source>
</evidence>
<dbReference type="PANTHER" id="PTHR11692:SF0">
    <property type="entry name" value="BIFUNCTIONAL PURINE BIOSYNTHESIS PROTEIN ATIC"/>
    <property type="match status" value="1"/>
</dbReference>
<dbReference type="InterPro" id="IPR024051">
    <property type="entry name" value="AICAR_Tfase_dup_dom_sf"/>
</dbReference>
<dbReference type="GO" id="GO:0005829">
    <property type="term" value="C:cytosol"/>
    <property type="evidence" value="ECO:0007669"/>
    <property type="project" value="TreeGrafter"/>
</dbReference>
<dbReference type="GO" id="GO:0004643">
    <property type="term" value="F:phosphoribosylaminoimidazolecarboxamide formyltransferase activity"/>
    <property type="evidence" value="ECO:0007669"/>
    <property type="project" value="InterPro"/>
</dbReference>
<name>A0A8X8C0L7_POPTO</name>
<dbReference type="AlphaFoldDB" id="A0A8X8C0L7"/>
<dbReference type="Proteomes" id="UP000886885">
    <property type="component" value="Unassembled WGS sequence"/>
</dbReference>
<dbReference type="OrthoDB" id="1710200at2759"/>
<sequence length="205" mass="22977">MQLFIPPPVPRSQPSSTAQLHLIFVPALHQQQHGKWAAKSLRKLENIHDRKAGDEVKGASLASNAFFPIAWNDTMKKVCEANVGVVTEHGGSIRNKDTIEYCNSCADSKRRKSRASYNRKNENAVFFLSEKLQKVMNRHWSRGELQKPFVPDGTNEKFDGNGSDAIGIKGYSSAPFYIDGHKSDAINIDKNLVGYEKDIENNVDF</sequence>
<dbReference type="SUPFAM" id="SSF53927">
    <property type="entry name" value="Cytidine deaminase-like"/>
    <property type="match status" value="1"/>
</dbReference>
<gene>
    <name evidence="1" type="ORF">POTOM_060149</name>
</gene>
<dbReference type="PANTHER" id="PTHR11692">
    <property type="entry name" value="BIFUNCTIONAL PURINE BIOSYNTHESIS PROTEIN PURH"/>
    <property type="match status" value="1"/>
</dbReference>
<reference evidence="1" key="1">
    <citation type="journal article" date="2020" name="bioRxiv">
        <title>Hybrid origin of Populus tomentosa Carr. identified through genome sequencing and phylogenomic analysis.</title>
        <authorList>
            <person name="An X."/>
            <person name="Gao K."/>
            <person name="Chen Z."/>
            <person name="Li J."/>
            <person name="Yang X."/>
            <person name="Yang X."/>
            <person name="Zhou J."/>
            <person name="Guo T."/>
            <person name="Zhao T."/>
            <person name="Huang S."/>
            <person name="Miao D."/>
            <person name="Khan W.U."/>
            <person name="Rao P."/>
            <person name="Ye M."/>
            <person name="Lei B."/>
            <person name="Liao W."/>
            <person name="Wang J."/>
            <person name="Ji L."/>
            <person name="Li Y."/>
            <person name="Guo B."/>
            <person name="Mustafa N.S."/>
            <person name="Li S."/>
            <person name="Yun Q."/>
            <person name="Keller S.R."/>
            <person name="Mao J."/>
            <person name="Zhang R."/>
            <person name="Strauss S.H."/>
        </authorList>
    </citation>
    <scope>NUCLEOTIDE SEQUENCE</scope>
    <source>
        <strain evidence="1">GM15</strain>
        <tissue evidence="1">Leaf</tissue>
    </source>
</reference>
<dbReference type="GO" id="GO:0003937">
    <property type="term" value="F:IMP cyclohydrolase activity"/>
    <property type="evidence" value="ECO:0007669"/>
    <property type="project" value="InterPro"/>
</dbReference>
<dbReference type="EMBL" id="JAAWWB010000420">
    <property type="protein sequence ID" value="KAG6736912.1"/>
    <property type="molecule type" value="Genomic_DNA"/>
</dbReference>
<dbReference type="Gene3D" id="3.40.140.20">
    <property type="match status" value="1"/>
</dbReference>
<dbReference type="InterPro" id="IPR016193">
    <property type="entry name" value="Cytidine_deaminase-like"/>
</dbReference>
<comment type="caution">
    <text evidence="1">The sequence shown here is derived from an EMBL/GenBank/DDBJ whole genome shotgun (WGS) entry which is preliminary data.</text>
</comment>
<proteinExistence type="predicted"/>
<dbReference type="GO" id="GO:0006189">
    <property type="term" value="P:'de novo' IMP biosynthetic process"/>
    <property type="evidence" value="ECO:0007669"/>
    <property type="project" value="TreeGrafter"/>
</dbReference>
<dbReference type="InterPro" id="IPR002695">
    <property type="entry name" value="PurH-like"/>
</dbReference>
<organism evidence="1 2">
    <name type="scientific">Populus tomentosa</name>
    <name type="common">Chinese white poplar</name>
    <dbReference type="NCBI Taxonomy" id="118781"/>
    <lineage>
        <taxon>Eukaryota</taxon>
        <taxon>Viridiplantae</taxon>
        <taxon>Streptophyta</taxon>
        <taxon>Embryophyta</taxon>
        <taxon>Tracheophyta</taxon>
        <taxon>Spermatophyta</taxon>
        <taxon>Magnoliopsida</taxon>
        <taxon>eudicotyledons</taxon>
        <taxon>Gunneridae</taxon>
        <taxon>Pentapetalae</taxon>
        <taxon>rosids</taxon>
        <taxon>fabids</taxon>
        <taxon>Malpighiales</taxon>
        <taxon>Salicaceae</taxon>
        <taxon>Saliceae</taxon>
        <taxon>Populus</taxon>
    </lineage>
</organism>
<accession>A0A8X8C0L7</accession>
<evidence type="ECO:0000313" key="2">
    <source>
        <dbReference type="Proteomes" id="UP000886885"/>
    </source>
</evidence>